<sequence length="71" mass="7735">GKGKRHGGGIPEEMKVFIAVYFTGVNPNSEITSERENGKLFNIDCAAIILKTLGTEVSKYFDSISSCYSSK</sequence>
<protein>
    <submittedName>
        <fullName evidence="1">22544_t:CDS:1</fullName>
    </submittedName>
</protein>
<evidence type="ECO:0000313" key="2">
    <source>
        <dbReference type="Proteomes" id="UP000789920"/>
    </source>
</evidence>
<dbReference type="Proteomes" id="UP000789920">
    <property type="component" value="Unassembled WGS sequence"/>
</dbReference>
<gene>
    <name evidence="1" type="ORF">RPERSI_LOCUS2853</name>
</gene>
<name>A0ACA9LE02_9GLOM</name>
<reference evidence="1" key="1">
    <citation type="submission" date="2021-06" db="EMBL/GenBank/DDBJ databases">
        <authorList>
            <person name="Kallberg Y."/>
            <person name="Tangrot J."/>
            <person name="Rosling A."/>
        </authorList>
    </citation>
    <scope>NUCLEOTIDE SEQUENCE</scope>
    <source>
        <strain evidence="1">MA461A</strain>
    </source>
</reference>
<dbReference type="EMBL" id="CAJVQC010003297">
    <property type="protein sequence ID" value="CAG8524449.1"/>
    <property type="molecule type" value="Genomic_DNA"/>
</dbReference>
<keyword evidence="2" id="KW-1185">Reference proteome</keyword>
<organism evidence="1 2">
    <name type="scientific">Racocetra persica</name>
    <dbReference type="NCBI Taxonomy" id="160502"/>
    <lineage>
        <taxon>Eukaryota</taxon>
        <taxon>Fungi</taxon>
        <taxon>Fungi incertae sedis</taxon>
        <taxon>Mucoromycota</taxon>
        <taxon>Glomeromycotina</taxon>
        <taxon>Glomeromycetes</taxon>
        <taxon>Diversisporales</taxon>
        <taxon>Gigasporaceae</taxon>
        <taxon>Racocetra</taxon>
    </lineage>
</organism>
<evidence type="ECO:0000313" key="1">
    <source>
        <dbReference type="EMBL" id="CAG8524449.1"/>
    </source>
</evidence>
<comment type="caution">
    <text evidence="1">The sequence shown here is derived from an EMBL/GenBank/DDBJ whole genome shotgun (WGS) entry which is preliminary data.</text>
</comment>
<accession>A0ACA9LE02</accession>
<feature type="non-terminal residue" evidence="1">
    <location>
        <position position="1"/>
    </location>
</feature>
<proteinExistence type="predicted"/>